<dbReference type="GO" id="GO:0004364">
    <property type="term" value="F:glutathione transferase activity"/>
    <property type="evidence" value="ECO:0007669"/>
    <property type="project" value="TreeGrafter"/>
</dbReference>
<dbReference type="InterPro" id="IPR004045">
    <property type="entry name" value="Glutathione_S-Trfase_N"/>
</dbReference>
<evidence type="ECO:0000313" key="3">
    <source>
        <dbReference type="Proteomes" id="UP000078397"/>
    </source>
</evidence>
<proteinExistence type="predicted"/>
<dbReference type="GO" id="GO:0006749">
    <property type="term" value="P:glutathione metabolic process"/>
    <property type="evidence" value="ECO:0007669"/>
    <property type="project" value="TreeGrafter"/>
</dbReference>
<dbReference type="OrthoDB" id="414243at2759"/>
<dbReference type="SUPFAM" id="SSF47616">
    <property type="entry name" value="GST C-terminal domain-like"/>
    <property type="match status" value="1"/>
</dbReference>
<dbReference type="Gene3D" id="1.20.1050.10">
    <property type="match status" value="1"/>
</dbReference>
<dbReference type="STRING" id="1380566.A0A179F787"/>
<comment type="caution">
    <text evidence="2">The sequence shown here is derived from an EMBL/GenBank/DDBJ whole genome shotgun (WGS) entry which is preliminary data.</text>
</comment>
<feature type="domain" description="GST N-terminal" evidence="1">
    <location>
        <begin position="2"/>
        <end position="81"/>
    </location>
</feature>
<dbReference type="RefSeq" id="XP_018139000.1">
    <property type="nucleotide sequence ID" value="XM_018290999.1"/>
</dbReference>
<dbReference type="Proteomes" id="UP000078397">
    <property type="component" value="Unassembled WGS sequence"/>
</dbReference>
<gene>
    <name evidence="2" type="ORF">VFPPC_13222</name>
</gene>
<protein>
    <recommendedName>
        <fullName evidence="1">GST N-terminal domain-containing protein</fullName>
    </recommendedName>
</protein>
<dbReference type="InterPro" id="IPR050213">
    <property type="entry name" value="GST_superfamily"/>
</dbReference>
<dbReference type="PANTHER" id="PTHR11571">
    <property type="entry name" value="GLUTATHIONE S-TRANSFERASE"/>
    <property type="match status" value="1"/>
</dbReference>
<dbReference type="Pfam" id="PF02798">
    <property type="entry name" value="GST_N"/>
    <property type="match status" value="1"/>
</dbReference>
<organism evidence="2 3">
    <name type="scientific">Pochonia chlamydosporia 170</name>
    <dbReference type="NCBI Taxonomy" id="1380566"/>
    <lineage>
        <taxon>Eukaryota</taxon>
        <taxon>Fungi</taxon>
        <taxon>Dikarya</taxon>
        <taxon>Ascomycota</taxon>
        <taxon>Pezizomycotina</taxon>
        <taxon>Sordariomycetes</taxon>
        <taxon>Hypocreomycetidae</taxon>
        <taxon>Hypocreales</taxon>
        <taxon>Clavicipitaceae</taxon>
        <taxon>Pochonia</taxon>
    </lineage>
</organism>
<name>A0A179F787_METCM</name>
<reference evidence="2 3" key="1">
    <citation type="journal article" date="2016" name="PLoS Pathog.">
        <title>Biosynthesis of antibiotic leucinostatins in bio-control fungus Purpureocillium lilacinum and their inhibition on phytophthora revealed by genome mining.</title>
        <authorList>
            <person name="Wang G."/>
            <person name="Liu Z."/>
            <person name="Lin R."/>
            <person name="Li E."/>
            <person name="Mao Z."/>
            <person name="Ling J."/>
            <person name="Yang Y."/>
            <person name="Yin W.B."/>
            <person name="Xie B."/>
        </authorList>
    </citation>
    <scope>NUCLEOTIDE SEQUENCE [LARGE SCALE GENOMIC DNA]</scope>
    <source>
        <strain evidence="2">170</strain>
    </source>
</reference>
<dbReference type="AlphaFoldDB" id="A0A179F787"/>
<dbReference type="KEGG" id="pchm:VFPPC_13222"/>
<dbReference type="GeneID" id="28854993"/>
<accession>A0A179F787</accession>
<dbReference type="InterPro" id="IPR036249">
    <property type="entry name" value="Thioredoxin-like_sf"/>
</dbReference>
<dbReference type="InterPro" id="IPR036282">
    <property type="entry name" value="Glutathione-S-Trfase_C_sf"/>
</dbReference>
<dbReference type="EMBL" id="LSBJ02000001">
    <property type="protein sequence ID" value="OAQ61191.1"/>
    <property type="molecule type" value="Genomic_DNA"/>
</dbReference>
<dbReference type="SUPFAM" id="SSF52833">
    <property type="entry name" value="Thioredoxin-like"/>
    <property type="match status" value="1"/>
</dbReference>
<keyword evidence="3" id="KW-1185">Reference proteome</keyword>
<evidence type="ECO:0000313" key="2">
    <source>
        <dbReference type="EMBL" id="OAQ61191.1"/>
    </source>
</evidence>
<dbReference type="PROSITE" id="PS50404">
    <property type="entry name" value="GST_NTER"/>
    <property type="match status" value="1"/>
</dbReference>
<evidence type="ECO:0000259" key="1">
    <source>
        <dbReference type="PROSITE" id="PS50404"/>
    </source>
</evidence>
<sequence>MSTYELRYFSLRARAETIRLLLLASGSKFTEVTPDWPADKTQQPLCQLPVLIETLEDGEKFTLSDSIAIEKYLAAKAGLLVQTGLRATARENQLRGQIEDLFALQVRYARGAEGGKEAAVERYKVLADAFVKYHEALLAENGNNGHYFGTSTTYMDLALFTWVMFLRAKSNAGMLIPGSADFFSAAKAPGIDKVYTVVRGDGIAAAYVATLEE</sequence>
<dbReference type="PANTHER" id="PTHR11571:SF150">
    <property type="entry name" value="GLUTATHIONE S-TRANSFERASE"/>
    <property type="match status" value="1"/>
</dbReference>
<dbReference type="Gene3D" id="3.40.30.10">
    <property type="entry name" value="Glutaredoxin"/>
    <property type="match status" value="1"/>
</dbReference>